<keyword evidence="1" id="KW-1133">Transmembrane helix</keyword>
<accession>A0AA45WZ06</accession>
<dbReference type="InterPro" id="IPR021682">
    <property type="entry name" value="DUF2933"/>
</dbReference>
<evidence type="ECO:0008006" key="4">
    <source>
        <dbReference type="Google" id="ProtNLM"/>
    </source>
</evidence>
<gene>
    <name evidence="2" type="ORF">SAMN06296020_1246</name>
</gene>
<feature type="transmembrane region" description="Helical" evidence="1">
    <location>
        <begin position="50"/>
        <end position="70"/>
    </location>
</feature>
<dbReference type="AlphaFoldDB" id="A0AA45WZ06"/>
<protein>
    <recommendedName>
        <fullName evidence="4">DUF2933 domain-containing protein</fullName>
    </recommendedName>
</protein>
<keyword evidence="1" id="KW-0472">Membrane</keyword>
<proteinExistence type="predicted"/>
<organism evidence="2 3">
    <name type="scientific">Anoxynatronum buryatiense</name>
    <dbReference type="NCBI Taxonomy" id="489973"/>
    <lineage>
        <taxon>Bacteria</taxon>
        <taxon>Bacillati</taxon>
        <taxon>Bacillota</taxon>
        <taxon>Clostridia</taxon>
        <taxon>Eubacteriales</taxon>
        <taxon>Clostridiaceae</taxon>
        <taxon>Anoxynatronum</taxon>
    </lineage>
</organism>
<dbReference type="RefSeq" id="WP_283410855.1">
    <property type="nucleotide sequence ID" value="NZ_FXUF01000024.1"/>
</dbReference>
<keyword evidence="3" id="KW-1185">Reference proteome</keyword>
<sequence length="91" mass="10470">MNHCNRNGHNEQHEKKGHKHGLMMLLCLVPMIALIALPRMGIDLGFLGRLVPFAVFLICPLMHIGMMLMMRDHGKKEDHLHTGRDQHQLQD</sequence>
<dbReference type="Pfam" id="PF11666">
    <property type="entry name" value="DUF2933"/>
    <property type="match status" value="1"/>
</dbReference>
<name>A0AA45WZ06_9CLOT</name>
<dbReference type="EMBL" id="FXUF01000024">
    <property type="protein sequence ID" value="SMP71631.1"/>
    <property type="molecule type" value="Genomic_DNA"/>
</dbReference>
<evidence type="ECO:0000313" key="3">
    <source>
        <dbReference type="Proteomes" id="UP001158066"/>
    </source>
</evidence>
<evidence type="ECO:0000256" key="1">
    <source>
        <dbReference type="SAM" id="Phobius"/>
    </source>
</evidence>
<keyword evidence="1" id="KW-0812">Transmembrane</keyword>
<feature type="transmembrane region" description="Helical" evidence="1">
    <location>
        <begin position="21"/>
        <end position="38"/>
    </location>
</feature>
<dbReference type="Proteomes" id="UP001158066">
    <property type="component" value="Unassembled WGS sequence"/>
</dbReference>
<reference evidence="2" key="1">
    <citation type="submission" date="2017-05" db="EMBL/GenBank/DDBJ databases">
        <authorList>
            <person name="Varghese N."/>
            <person name="Submissions S."/>
        </authorList>
    </citation>
    <scope>NUCLEOTIDE SEQUENCE</scope>
    <source>
        <strain evidence="2">Su22</strain>
    </source>
</reference>
<comment type="caution">
    <text evidence="2">The sequence shown here is derived from an EMBL/GenBank/DDBJ whole genome shotgun (WGS) entry which is preliminary data.</text>
</comment>
<evidence type="ECO:0000313" key="2">
    <source>
        <dbReference type="EMBL" id="SMP71631.1"/>
    </source>
</evidence>